<sequence>MTEEKVYPMTEEGKEKIEQELEELKTVKRKEVVERIKVARSFGDLSENSEYESAKDEQAFIEGRISTLQHMLQNVEIIDSSKTKEGVVALGRTVKFKELPDRIEEEYIIVGKAESDPFEGKISNESPIAEALMGKKVGDKVSIETPGGAMDVEITAVD</sequence>
<keyword evidence="4 8" id="KW-0238">DNA-binding</keyword>
<evidence type="ECO:0000256" key="7">
    <source>
        <dbReference type="ARBA" id="ARBA00030776"/>
    </source>
</evidence>
<evidence type="ECO:0000259" key="10">
    <source>
        <dbReference type="Pfam" id="PF01272"/>
    </source>
</evidence>
<evidence type="ECO:0000256" key="9">
    <source>
        <dbReference type="RuleBase" id="RU000556"/>
    </source>
</evidence>
<keyword evidence="12" id="KW-0648">Protein biosynthesis</keyword>
<dbReference type="InterPro" id="IPR018151">
    <property type="entry name" value="TF_GreA/GreB_CS"/>
</dbReference>
<dbReference type="GO" id="GO:0003677">
    <property type="term" value="F:DNA binding"/>
    <property type="evidence" value="ECO:0007669"/>
    <property type="project" value="UniProtKB-UniRule"/>
</dbReference>
<accession>A0A1S8KQL1</accession>
<dbReference type="InterPro" id="IPR006359">
    <property type="entry name" value="Tscrpt_elong_fac_GreA"/>
</dbReference>
<keyword evidence="12" id="KW-0251">Elongation factor</keyword>
<dbReference type="NCBIfam" id="NF001263">
    <property type="entry name" value="PRK00226.1-4"/>
    <property type="match status" value="1"/>
</dbReference>
<dbReference type="Gene3D" id="1.10.287.180">
    <property type="entry name" value="Transcription elongation factor, GreA/GreB, N-terminal domain"/>
    <property type="match status" value="1"/>
</dbReference>
<evidence type="ECO:0000256" key="4">
    <source>
        <dbReference type="ARBA" id="ARBA00023125"/>
    </source>
</evidence>
<dbReference type="Gene3D" id="3.10.50.30">
    <property type="entry name" value="Transcription elongation factor, GreA/GreB, C-terminal domain"/>
    <property type="match status" value="1"/>
</dbReference>
<feature type="domain" description="Transcription elongation factor GreA/GreB N-terminal" evidence="11">
    <location>
        <begin position="8"/>
        <end position="77"/>
    </location>
</feature>
<dbReference type="Pfam" id="PF03449">
    <property type="entry name" value="GreA_GreB_N"/>
    <property type="match status" value="1"/>
</dbReference>
<dbReference type="Proteomes" id="UP000190409">
    <property type="component" value="Unassembled WGS sequence"/>
</dbReference>
<dbReference type="GO" id="GO:0070063">
    <property type="term" value="F:RNA polymerase binding"/>
    <property type="evidence" value="ECO:0007669"/>
    <property type="project" value="InterPro"/>
</dbReference>
<comment type="caution">
    <text evidence="12">The sequence shown here is derived from an EMBL/GenBank/DDBJ whole genome shotgun (WGS) entry which is preliminary data.</text>
</comment>
<evidence type="ECO:0000256" key="1">
    <source>
        <dbReference type="ARBA" id="ARBA00008213"/>
    </source>
</evidence>
<comment type="similarity">
    <text evidence="1 8 9">Belongs to the GreA/GreB family.</text>
</comment>
<keyword evidence="3 8" id="KW-0805">Transcription regulation</keyword>
<dbReference type="InterPro" id="IPR036805">
    <property type="entry name" value="Tscrpt_elong_fac_GreA/B_N_sf"/>
</dbReference>
<evidence type="ECO:0000256" key="3">
    <source>
        <dbReference type="ARBA" id="ARBA00023015"/>
    </source>
</evidence>
<feature type="domain" description="Transcription elongation factor GreA/GreB C-terminal" evidence="10">
    <location>
        <begin position="85"/>
        <end position="157"/>
    </location>
</feature>
<evidence type="ECO:0000259" key="11">
    <source>
        <dbReference type="Pfam" id="PF03449"/>
    </source>
</evidence>
<dbReference type="PANTHER" id="PTHR30437">
    <property type="entry name" value="TRANSCRIPTION ELONGATION FACTOR GREA"/>
    <property type="match status" value="1"/>
</dbReference>
<dbReference type="InterPro" id="IPR028624">
    <property type="entry name" value="Tscrpt_elong_fac_GreA/B"/>
</dbReference>
<dbReference type="NCBIfam" id="TIGR01462">
    <property type="entry name" value="greA"/>
    <property type="match status" value="1"/>
</dbReference>
<dbReference type="EMBL" id="MUYF01000003">
    <property type="protein sequence ID" value="OOL82018.1"/>
    <property type="molecule type" value="Genomic_DNA"/>
</dbReference>
<dbReference type="PROSITE" id="PS00829">
    <property type="entry name" value="GREAB_1"/>
    <property type="match status" value="1"/>
</dbReference>
<keyword evidence="5 8" id="KW-0804">Transcription</keyword>
<dbReference type="InterPro" id="IPR023459">
    <property type="entry name" value="Tscrpt_elong_fac_GreA/B_fam"/>
</dbReference>
<protein>
    <recommendedName>
        <fullName evidence="2 8">Transcription elongation factor GreA</fullName>
    </recommendedName>
    <alternativeName>
        <fullName evidence="7 8">Transcript cleavage factor GreA</fullName>
    </alternativeName>
</protein>
<reference evidence="12 13" key="1">
    <citation type="submission" date="2017-01" db="EMBL/GenBank/DDBJ databases">
        <title>Complete Genome Sequence of Dolosigranulum pigrum isolated from a Patient with interstitial lung disease.</title>
        <authorList>
            <person name="Mukhopadhyay R."/>
            <person name="Joaquin J."/>
            <person name="Hogue R."/>
            <person name="Fitzgerald S."/>
            <person name="Jospin G."/>
            <person name="Eisen J.A."/>
            <person name="Chaturvedi V."/>
        </authorList>
    </citation>
    <scope>NUCLEOTIDE SEQUENCE [LARGE SCALE GENOMIC DNA]</scope>
    <source>
        <strain evidence="12 13">15S00348</strain>
    </source>
</reference>
<comment type="function">
    <text evidence="6 8 9">Necessary for efficient RNA polymerase transcription elongation past template-encoded arresting sites. The arresting sites in DNA have the property of trapping a certain fraction of elongating RNA polymerases that pass through, resulting in locked ternary complexes. Cleavage of the nascent transcript by cleavage factors such as GreA or GreB allows the resumption of elongation from the new 3'terminus. GreA releases sequences of 2 to 3 nucleotides.</text>
</comment>
<dbReference type="InterPro" id="IPR022691">
    <property type="entry name" value="Tscrpt_elong_fac_GreA/B_N"/>
</dbReference>
<dbReference type="PANTHER" id="PTHR30437:SF4">
    <property type="entry name" value="TRANSCRIPTION ELONGATION FACTOR GREA"/>
    <property type="match status" value="1"/>
</dbReference>
<dbReference type="GO" id="GO:0006354">
    <property type="term" value="P:DNA-templated transcription elongation"/>
    <property type="evidence" value="ECO:0007669"/>
    <property type="project" value="TreeGrafter"/>
</dbReference>
<dbReference type="FunFam" id="1.10.287.180:FF:000001">
    <property type="entry name" value="Transcription elongation factor GreA"/>
    <property type="match status" value="1"/>
</dbReference>
<proteinExistence type="inferred from homology"/>
<evidence type="ECO:0000256" key="6">
    <source>
        <dbReference type="ARBA" id="ARBA00024916"/>
    </source>
</evidence>
<dbReference type="AlphaFoldDB" id="A0A1S8KQL1"/>
<evidence type="ECO:0000256" key="2">
    <source>
        <dbReference type="ARBA" id="ARBA00013729"/>
    </source>
</evidence>
<dbReference type="PIRSF" id="PIRSF006092">
    <property type="entry name" value="GreA_GreB"/>
    <property type="match status" value="1"/>
</dbReference>
<evidence type="ECO:0000313" key="13">
    <source>
        <dbReference type="Proteomes" id="UP000190409"/>
    </source>
</evidence>
<name>A0A1S8KQL1_9LACT</name>
<organism evidence="12 13">
    <name type="scientific">Dolosigranulum pigrum</name>
    <dbReference type="NCBI Taxonomy" id="29394"/>
    <lineage>
        <taxon>Bacteria</taxon>
        <taxon>Bacillati</taxon>
        <taxon>Bacillota</taxon>
        <taxon>Bacilli</taxon>
        <taxon>Lactobacillales</taxon>
        <taxon>Carnobacteriaceae</taxon>
        <taxon>Dolosigranulum</taxon>
    </lineage>
</organism>
<dbReference type="InterPro" id="IPR001437">
    <property type="entry name" value="Tscrpt_elong_fac_GreA/B_C"/>
</dbReference>
<dbReference type="GO" id="GO:0032784">
    <property type="term" value="P:regulation of DNA-templated transcription elongation"/>
    <property type="evidence" value="ECO:0007669"/>
    <property type="project" value="UniProtKB-UniRule"/>
</dbReference>
<dbReference type="FunFam" id="3.10.50.30:FF:000001">
    <property type="entry name" value="Transcription elongation factor GreA"/>
    <property type="match status" value="1"/>
</dbReference>
<dbReference type="SUPFAM" id="SSF46557">
    <property type="entry name" value="GreA transcript cleavage protein, N-terminal domain"/>
    <property type="match status" value="1"/>
</dbReference>
<dbReference type="SUPFAM" id="SSF54534">
    <property type="entry name" value="FKBP-like"/>
    <property type="match status" value="1"/>
</dbReference>
<dbReference type="Pfam" id="PF01272">
    <property type="entry name" value="GreA_GreB"/>
    <property type="match status" value="1"/>
</dbReference>
<gene>
    <name evidence="8" type="primary">greA</name>
    <name evidence="12" type="ORF">BWX42_05625</name>
</gene>
<evidence type="ECO:0000256" key="5">
    <source>
        <dbReference type="ARBA" id="ARBA00023163"/>
    </source>
</evidence>
<evidence type="ECO:0000256" key="8">
    <source>
        <dbReference type="HAMAP-Rule" id="MF_00105"/>
    </source>
</evidence>
<dbReference type="InterPro" id="IPR036953">
    <property type="entry name" value="GreA/GreB_C_sf"/>
</dbReference>
<dbReference type="NCBIfam" id="NF001261">
    <property type="entry name" value="PRK00226.1-2"/>
    <property type="match status" value="1"/>
</dbReference>
<evidence type="ECO:0000313" key="12">
    <source>
        <dbReference type="EMBL" id="OOL82018.1"/>
    </source>
</evidence>
<dbReference type="GO" id="GO:0003746">
    <property type="term" value="F:translation elongation factor activity"/>
    <property type="evidence" value="ECO:0007669"/>
    <property type="project" value="UniProtKB-KW"/>
</dbReference>
<dbReference type="HAMAP" id="MF_00105">
    <property type="entry name" value="GreA_GreB"/>
    <property type="match status" value="1"/>
</dbReference>